<evidence type="ECO:0000313" key="2">
    <source>
        <dbReference type="Proteomes" id="UP000075666"/>
    </source>
</evidence>
<keyword evidence="2" id="KW-1185">Reference proteome</keyword>
<dbReference type="PATRIC" id="fig|46224.3.peg.3897"/>
<name>A0A150KQM9_9BACI</name>
<reference evidence="1 2" key="1">
    <citation type="submission" date="2016-01" db="EMBL/GenBank/DDBJ databases">
        <title>Genome Sequences of Twelve Sporeforming Bacillus Species Isolated from Foods.</title>
        <authorList>
            <person name="Berendsen E.M."/>
            <person name="Wells-Bennik M.H."/>
            <person name="Krawcyk A.O."/>
            <person name="De Jong A."/>
            <person name="Holsappel S."/>
            <person name="Eijlander R.T."/>
            <person name="Kuipers O.P."/>
        </authorList>
    </citation>
    <scope>NUCLEOTIDE SEQUENCE [LARGE SCALE GENOMIC DNA]</scope>
    <source>
        <strain evidence="1 2">B4102</strain>
    </source>
</reference>
<protein>
    <submittedName>
        <fullName evidence="1">Uncharacterized protein</fullName>
    </submittedName>
</protein>
<dbReference type="EMBL" id="LQYN01000073">
    <property type="protein sequence ID" value="KYD00155.1"/>
    <property type="molecule type" value="Genomic_DNA"/>
</dbReference>
<dbReference type="GeneID" id="62500204"/>
<dbReference type="OrthoDB" id="2913911at2"/>
<dbReference type="Pfam" id="PF13076">
    <property type="entry name" value="Fur_reg_FbpA"/>
    <property type="match status" value="1"/>
</dbReference>
<gene>
    <name evidence="1" type="ORF">B4102_1167</name>
</gene>
<dbReference type="STRING" id="46224.B4102_1167"/>
<dbReference type="Proteomes" id="UP000075666">
    <property type="component" value="Unassembled WGS sequence"/>
</dbReference>
<sequence>MSCDTECMKKFYIDQLLSIGIYKSLNKQLYELTLEDLEEIYNESQLNSLG</sequence>
<proteinExistence type="predicted"/>
<dbReference type="RefSeq" id="WP_084347753.1">
    <property type="nucleotide sequence ID" value="NZ_JALKTV010000003.1"/>
</dbReference>
<organism evidence="1 2">
    <name type="scientific">Heyndrickxia sporothermodurans</name>
    <dbReference type="NCBI Taxonomy" id="46224"/>
    <lineage>
        <taxon>Bacteria</taxon>
        <taxon>Bacillati</taxon>
        <taxon>Bacillota</taxon>
        <taxon>Bacilli</taxon>
        <taxon>Bacillales</taxon>
        <taxon>Bacillaceae</taxon>
        <taxon>Heyndrickxia</taxon>
    </lineage>
</organism>
<dbReference type="InterPro" id="IPR025072">
    <property type="entry name" value="Fur_reg_FbpA"/>
</dbReference>
<comment type="caution">
    <text evidence="1">The sequence shown here is derived from an EMBL/GenBank/DDBJ whole genome shotgun (WGS) entry which is preliminary data.</text>
</comment>
<dbReference type="AlphaFoldDB" id="A0A150KQM9"/>
<accession>A0A150KQM9</accession>
<evidence type="ECO:0000313" key="1">
    <source>
        <dbReference type="EMBL" id="KYD00155.1"/>
    </source>
</evidence>